<sequence>MAGRRESIGHGSPYFDRIQYFEPRGRGFVSVPWLAHAQSCPTKRSLCLLSLLSFCWYQRGAVSQGGFSVVTVHMLPYTSPPRSELRWPVESLHFHVDGINADFMNSRSRSHLGNSTSPSVLGQSSASGDRGRKQYPVLQFNGLYGLGRITVHTRRRKGRRRSHDFCRRHVGHLEGGMTVIVCDAATQMLSLHFFYEDVLSEDTRGRASFPLSPSFR</sequence>
<dbReference type="EMBL" id="JAZHXJ010000688">
    <property type="protein sequence ID" value="KAL1853680.1"/>
    <property type="molecule type" value="Genomic_DNA"/>
</dbReference>
<evidence type="ECO:0000313" key="3">
    <source>
        <dbReference type="Proteomes" id="UP001586593"/>
    </source>
</evidence>
<keyword evidence="3" id="KW-1185">Reference proteome</keyword>
<feature type="region of interest" description="Disordered" evidence="1">
    <location>
        <begin position="107"/>
        <end position="131"/>
    </location>
</feature>
<proteinExistence type="predicted"/>
<evidence type="ECO:0000313" key="2">
    <source>
        <dbReference type="EMBL" id="KAL1853680.1"/>
    </source>
</evidence>
<protein>
    <submittedName>
        <fullName evidence="2">Uncharacterized protein</fullName>
    </submittedName>
</protein>
<feature type="compositionally biased region" description="Polar residues" evidence="1">
    <location>
        <begin position="107"/>
        <end position="127"/>
    </location>
</feature>
<reference evidence="2 3" key="1">
    <citation type="journal article" date="2024" name="Commun. Biol.">
        <title>Comparative genomic analysis of thermophilic fungi reveals convergent evolutionary adaptations and gene losses.</title>
        <authorList>
            <person name="Steindorff A.S."/>
            <person name="Aguilar-Pontes M.V."/>
            <person name="Robinson A.J."/>
            <person name="Andreopoulos B."/>
            <person name="LaButti K."/>
            <person name="Kuo A."/>
            <person name="Mondo S."/>
            <person name="Riley R."/>
            <person name="Otillar R."/>
            <person name="Haridas S."/>
            <person name="Lipzen A."/>
            <person name="Grimwood J."/>
            <person name="Schmutz J."/>
            <person name="Clum A."/>
            <person name="Reid I.D."/>
            <person name="Moisan M.C."/>
            <person name="Butler G."/>
            <person name="Nguyen T.T.M."/>
            <person name="Dewar K."/>
            <person name="Conant G."/>
            <person name="Drula E."/>
            <person name="Henrissat B."/>
            <person name="Hansel C."/>
            <person name="Singer S."/>
            <person name="Hutchinson M.I."/>
            <person name="de Vries R.P."/>
            <person name="Natvig D.O."/>
            <person name="Powell A.J."/>
            <person name="Tsang A."/>
            <person name="Grigoriev I.V."/>
        </authorList>
    </citation>
    <scope>NUCLEOTIDE SEQUENCE [LARGE SCALE GENOMIC DNA]</scope>
    <source>
        <strain evidence="2 3">ATCC 24622</strain>
    </source>
</reference>
<organism evidence="2 3">
    <name type="scientific">Phialemonium thermophilum</name>
    <dbReference type="NCBI Taxonomy" id="223376"/>
    <lineage>
        <taxon>Eukaryota</taxon>
        <taxon>Fungi</taxon>
        <taxon>Dikarya</taxon>
        <taxon>Ascomycota</taxon>
        <taxon>Pezizomycotina</taxon>
        <taxon>Sordariomycetes</taxon>
        <taxon>Sordariomycetidae</taxon>
        <taxon>Cephalothecales</taxon>
        <taxon>Cephalothecaceae</taxon>
        <taxon>Phialemonium</taxon>
    </lineage>
</organism>
<evidence type="ECO:0000256" key="1">
    <source>
        <dbReference type="SAM" id="MobiDB-lite"/>
    </source>
</evidence>
<gene>
    <name evidence="2" type="ORF">VTK73DRAFT_8878</name>
</gene>
<comment type="caution">
    <text evidence="2">The sequence shown here is derived from an EMBL/GenBank/DDBJ whole genome shotgun (WGS) entry which is preliminary data.</text>
</comment>
<name>A0ABR3W5R2_9PEZI</name>
<dbReference type="Proteomes" id="UP001586593">
    <property type="component" value="Unassembled WGS sequence"/>
</dbReference>
<accession>A0ABR3W5R2</accession>